<feature type="domain" description="VapC50 C-terminal" evidence="6">
    <location>
        <begin position="129"/>
        <end position="182"/>
    </location>
</feature>
<dbReference type="AlphaFoldDB" id="A0A8J3RB98"/>
<dbReference type="InterPro" id="IPR058652">
    <property type="entry name" value="VapC50_C"/>
</dbReference>
<dbReference type="Pfam" id="PF13470">
    <property type="entry name" value="PIN_3"/>
    <property type="match status" value="1"/>
</dbReference>
<organism evidence="7 8">
    <name type="scientific">Sphaerimonospora thailandensis</name>
    <dbReference type="NCBI Taxonomy" id="795644"/>
    <lineage>
        <taxon>Bacteria</taxon>
        <taxon>Bacillati</taxon>
        <taxon>Actinomycetota</taxon>
        <taxon>Actinomycetes</taxon>
        <taxon>Streptosporangiales</taxon>
        <taxon>Streptosporangiaceae</taxon>
        <taxon>Sphaerimonospora</taxon>
    </lineage>
</organism>
<dbReference type="GO" id="GO:0004518">
    <property type="term" value="F:nuclease activity"/>
    <property type="evidence" value="ECO:0007669"/>
    <property type="project" value="UniProtKB-KW"/>
</dbReference>
<dbReference type="InterPro" id="IPR029060">
    <property type="entry name" value="PIN-like_dom_sf"/>
</dbReference>
<dbReference type="CDD" id="cd09854">
    <property type="entry name" value="PIN_VapC-like"/>
    <property type="match status" value="1"/>
</dbReference>
<dbReference type="EMBL" id="BOOG01000041">
    <property type="protein sequence ID" value="GIH71858.1"/>
    <property type="molecule type" value="Genomic_DNA"/>
</dbReference>
<dbReference type="GO" id="GO:0046872">
    <property type="term" value="F:metal ion binding"/>
    <property type="evidence" value="ECO:0007669"/>
    <property type="project" value="UniProtKB-KW"/>
</dbReference>
<evidence type="ECO:0000256" key="1">
    <source>
        <dbReference type="ARBA" id="ARBA00022722"/>
    </source>
</evidence>
<evidence type="ECO:0000259" key="5">
    <source>
        <dbReference type="Pfam" id="PF13470"/>
    </source>
</evidence>
<dbReference type="Proteomes" id="UP000610966">
    <property type="component" value="Unassembled WGS sequence"/>
</dbReference>
<dbReference type="GO" id="GO:0016787">
    <property type="term" value="F:hydrolase activity"/>
    <property type="evidence" value="ECO:0007669"/>
    <property type="project" value="UniProtKB-KW"/>
</dbReference>
<comment type="caution">
    <text evidence="7">The sequence shown here is derived from an EMBL/GenBank/DDBJ whole genome shotgun (WGS) entry which is preliminary data.</text>
</comment>
<dbReference type="RefSeq" id="WP_204017540.1">
    <property type="nucleotide sequence ID" value="NZ_BOOG01000041.1"/>
</dbReference>
<accession>A0A8J3RB98</accession>
<evidence type="ECO:0000259" key="6">
    <source>
        <dbReference type="Pfam" id="PF26343"/>
    </source>
</evidence>
<keyword evidence="2" id="KW-0479">Metal-binding</keyword>
<keyword evidence="3" id="KW-0378">Hydrolase</keyword>
<name>A0A8J3RB98_9ACTN</name>
<evidence type="ECO:0000256" key="2">
    <source>
        <dbReference type="ARBA" id="ARBA00022723"/>
    </source>
</evidence>
<evidence type="ECO:0008006" key="9">
    <source>
        <dbReference type="Google" id="ProtNLM"/>
    </source>
</evidence>
<dbReference type="Pfam" id="PF26343">
    <property type="entry name" value="VapC50_C"/>
    <property type="match status" value="1"/>
</dbReference>
<keyword evidence="4" id="KW-0460">Magnesium</keyword>
<evidence type="ECO:0000313" key="7">
    <source>
        <dbReference type="EMBL" id="GIH71858.1"/>
    </source>
</evidence>
<evidence type="ECO:0000256" key="4">
    <source>
        <dbReference type="ARBA" id="ARBA00022842"/>
    </source>
</evidence>
<dbReference type="SUPFAM" id="SSF88723">
    <property type="entry name" value="PIN domain-like"/>
    <property type="match status" value="1"/>
</dbReference>
<sequence>MARVFIDTNVLFPFSLMDLMLALTEDSVHTMVWTDHLLEEWERVIVREQRRSTPSASRICAAIREFFEDTRIPEEEYKCLIDQMEGPDLDDCHHMAAAIVGRAQVLVTWNLGDFPAGFLGRYGVNVADPDAYLCSLLAQFPNEVAAVLIRMAAGKRRPPMTASDVADALDRAGVRTFAQRVRSLLPAQSI</sequence>
<proteinExistence type="predicted"/>
<dbReference type="InterPro" id="IPR002716">
    <property type="entry name" value="PIN_dom"/>
</dbReference>
<evidence type="ECO:0000256" key="3">
    <source>
        <dbReference type="ARBA" id="ARBA00022801"/>
    </source>
</evidence>
<keyword evidence="8" id="KW-1185">Reference proteome</keyword>
<protein>
    <recommendedName>
        <fullName evidence="9">PIN domain-containing protein</fullName>
    </recommendedName>
</protein>
<feature type="domain" description="PIN" evidence="5">
    <location>
        <begin position="3"/>
        <end position="110"/>
    </location>
</feature>
<reference evidence="7" key="1">
    <citation type="submission" date="2021-01" db="EMBL/GenBank/DDBJ databases">
        <title>Whole genome shotgun sequence of Sphaerimonospora thailandensis NBRC 107569.</title>
        <authorList>
            <person name="Komaki H."/>
            <person name="Tamura T."/>
        </authorList>
    </citation>
    <scope>NUCLEOTIDE SEQUENCE</scope>
    <source>
        <strain evidence="7">NBRC 107569</strain>
    </source>
</reference>
<gene>
    <name evidence="7" type="ORF">Mth01_41110</name>
</gene>
<evidence type="ECO:0000313" key="8">
    <source>
        <dbReference type="Proteomes" id="UP000610966"/>
    </source>
</evidence>
<keyword evidence="1" id="KW-0540">Nuclease</keyword>